<dbReference type="AlphaFoldDB" id="A0AAX3YT46"/>
<proteinExistence type="predicted"/>
<evidence type="ECO:0000313" key="3">
    <source>
        <dbReference type="EMBL" id="WLF51541.1"/>
    </source>
</evidence>
<feature type="transmembrane region" description="Helical" evidence="2">
    <location>
        <begin position="55"/>
        <end position="77"/>
    </location>
</feature>
<feature type="region of interest" description="Disordered" evidence="1">
    <location>
        <begin position="92"/>
        <end position="112"/>
    </location>
</feature>
<reference evidence="3" key="1">
    <citation type="submission" date="2023-07" db="EMBL/GenBank/DDBJ databases">
        <title>Genomic analysis of Rhodococcus opacus VOC-14 with glycol ethers degradation activity.</title>
        <authorList>
            <person name="Narkevich D.A."/>
            <person name="Hlushen A.M."/>
            <person name="Akhremchuk A.E."/>
            <person name="Sikolenko M.A."/>
            <person name="Valentovich L.N."/>
        </authorList>
    </citation>
    <scope>NUCLEOTIDE SEQUENCE</scope>
    <source>
        <strain evidence="3">VOC-14</strain>
        <plasmid evidence="3">pRho-VOC14-C86</plasmid>
    </source>
</reference>
<dbReference type="RefSeq" id="WP_304710739.1">
    <property type="nucleotide sequence ID" value="NZ_CP130955.1"/>
</dbReference>
<evidence type="ECO:0000256" key="1">
    <source>
        <dbReference type="SAM" id="MobiDB-lite"/>
    </source>
</evidence>
<keyword evidence="3" id="KW-0614">Plasmid</keyword>
<geneLocation type="plasmid" evidence="3 4">
    <name>pRho-VOC14-C86</name>
</geneLocation>
<feature type="transmembrane region" description="Helical" evidence="2">
    <location>
        <begin position="118"/>
        <end position="140"/>
    </location>
</feature>
<dbReference type="Proteomes" id="UP001231166">
    <property type="component" value="Plasmid pRho-VOC14-C86"/>
</dbReference>
<feature type="compositionally biased region" description="Pro residues" evidence="1">
    <location>
        <begin position="98"/>
        <end position="108"/>
    </location>
</feature>
<evidence type="ECO:0000313" key="4">
    <source>
        <dbReference type="Proteomes" id="UP001231166"/>
    </source>
</evidence>
<feature type="transmembrane region" description="Helical" evidence="2">
    <location>
        <begin position="23"/>
        <end position="43"/>
    </location>
</feature>
<evidence type="ECO:0008006" key="5">
    <source>
        <dbReference type="Google" id="ProtNLM"/>
    </source>
</evidence>
<sequence length="334" mass="35189">MTMNEDMAPPEGSADLIRLLADYGLWAATLIGLLFIIGGGLKAMHARRYAESPGAGLTVAGGGIVISTCALMLNVLLTHVLSPLSADADGQNNAVTPVPAPQAAPNPPTAQDSEPFDWSILAIIVGGIAVVGIAVALVVAAKRARNRRKAEHERRDQARSAQLELWAKGVAAYNATCDGLMEFETNLESIFDRPLLGDVNEPATAAFYAAFETAQERHLENVPYSDDQIQRFVDAATTAYRAFTAADTNARTKARANIVAGNRHLTRPEVRRTTLARKALAVATNPAAAPGEAQAAFEKVVELLAGITEIPSAAKTRMTAAITAASRPALTVSG</sequence>
<gene>
    <name evidence="3" type="ORF">Q5707_38965</name>
</gene>
<evidence type="ECO:0000256" key="2">
    <source>
        <dbReference type="SAM" id="Phobius"/>
    </source>
</evidence>
<protein>
    <recommendedName>
        <fullName evidence="5">DUF4239 domain-containing protein</fullName>
    </recommendedName>
</protein>
<keyword evidence="2" id="KW-1133">Transmembrane helix</keyword>
<name>A0AAX3YT46_RHOOP</name>
<keyword evidence="2" id="KW-0472">Membrane</keyword>
<organism evidence="3 4">
    <name type="scientific">Rhodococcus opacus</name>
    <name type="common">Nocardia opaca</name>
    <dbReference type="NCBI Taxonomy" id="37919"/>
    <lineage>
        <taxon>Bacteria</taxon>
        <taxon>Bacillati</taxon>
        <taxon>Actinomycetota</taxon>
        <taxon>Actinomycetes</taxon>
        <taxon>Mycobacteriales</taxon>
        <taxon>Nocardiaceae</taxon>
        <taxon>Rhodococcus</taxon>
    </lineage>
</organism>
<keyword evidence="2" id="KW-0812">Transmembrane</keyword>
<dbReference type="EMBL" id="CP130955">
    <property type="protein sequence ID" value="WLF51541.1"/>
    <property type="molecule type" value="Genomic_DNA"/>
</dbReference>
<accession>A0AAX3YT46</accession>